<feature type="binding site" evidence="7">
    <location>
        <position position="218"/>
    </location>
    <ligand>
        <name>chlorophyll a</name>
        <dbReference type="ChEBI" id="CHEBI:58416"/>
        <label>1</label>
    </ligand>
</feature>
<keyword evidence="7" id="KW-0148">Chlorophyll</keyword>
<feature type="binding site" evidence="7">
    <location>
        <position position="216"/>
    </location>
    <ligand>
        <name>chlorophyll a</name>
        <dbReference type="ChEBI" id="CHEBI:58416"/>
        <label>5</label>
    </ligand>
</feature>
<reference evidence="10" key="2">
    <citation type="submission" date="2021-11" db="EMBL/GenBank/DDBJ databases">
        <authorList>
            <consortium name="Genoscope - CEA"/>
            <person name="William W."/>
        </authorList>
    </citation>
    <scope>NUCLEOTIDE SEQUENCE</scope>
</reference>
<sequence length="266" mass="28234">MQTTVLALALGSAAAFVGPAAQAPATAVNAGQGDLVALAEANGDQLGRNLGFWDPLGASSLDFFGLEQSGRLPSGATVGYLRHAEIKHGRVAMAAFVGYCLQANGVRFPWTPYPGFQDGLTPPEQWANIPAAGKWQFFVFIGILEALGECFPSGEHYMAGGRPGVYPSLTEPNDQMLSCGLYPPHGFNVDLLPFRASLAKQDESKRARGRQCEINNGRAAMLGIFSLLSEQKVPGAVPFLSGKIPTLPDMEIMGPFVGTDGISHIW</sequence>
<dbReference type="InterPro" id="IPR001344">
    <property type="entry name" value="Chloro_AB-bd_pln"/>
</dbReference>
<dbReference type="GO" id="GO:0016168">
    <property type="term" value="F:chlorophyll binding"/>
    <property type="evidence" value="ECO:0007669"/>
    <property type="project" value="UniProtKB-KW"/>
</dbReference>
<keyword evidence="5" id="KW-0602">Photosynthesis</keyword>
<reference evidence="9" key="1">
    <citation type="submission" date="2021-01" db="EMBL/GenBank/DDBJ databases">
        <authorList>
            <person name="Corre E."/>
            <person name="Pelletier E."/>
            <person name="Niang G."/>
            <person name="Scheremetjew M."/>
            <person name="Finn R."/>
            <person name="Kale V."/>
            <person name="Holt S."/>
            <person name="Cochrane G."/>
            <person name="Meng A."/>
            <person name="Brown T."/>
            <person name="Cohen L."/>
        </authorList>
    </citation>
    <scope>NUCLEOTIDE SEQUENCE</scope>
    <source>
        <strain evidence="9">CCMP1756</strain>
    </source>
</reference>
<protein>
    <recommendedName>
        <fullName evidence="12">Plastid light harvesting protein</fullName>
    </recommendedName>
</protein>
<keyword evidence="11" id="KW-1185">Reference proteome</keyword>
<evidence type="ECO:0008006" key="12">
    <source>
        <dbReference type="Google" id="ProtNLM"/>
    </source>
</evidence>
<evidence type="ECO:0000256" key="6">
    <source>
        <dbReference type="ARBA" id="ARBA00022640"/>
    </source>
</evidence>
<accession>A0A7S4E9Y2</accession>
<feature type="binding site" evidence="7">
    <location>
        <position position="85"/>
    </location>
    <ligand>
        <name>chlorophyll a</name>
        <dbReference type="ChEBI" id="CHEBI:58416"/>
        <label>1</label>
    </ligand>
</feature>
<dbReference type="GO" id="GO:0009507">
    <property type="term" value="C:chloroplast"/>
    <property type="evidence" value="ECO:0007669"/>
    <property type="project" value="UniProtKB-SubCell"/>
</dbReference>
<keyword evidence="4" id="KW-0150">Chloroplast</keyword>
<evidence type="ECO:0000256" key="5">
    <source>
        <dbReference type="ARBA" id="ARBA00022531"/>
    </source>
</evidence>
<gene>
    <name evidence="9" type="ORF">PCAL00307_LOCUS15841</name>
    <name evidence="10" type="ORF">PECAL_2P28090</name>
</gene>
<organism evidence="9">
    <name type="scientific">Pelagomonas calceolata</name>
    <dbReference type="NCBI Taxonomy" id="35677"/>
    <lineage>
        <taxon>Eukaryota</taxon>
        <taxon>Sar</taxon>
        <taxon>Stramenopiles</taxon>
        <taxon>Ochrophyta</taxon>
        <taxon>Pelagophyceae</taxon>
        <taxon>Pelagomonadales</taxon>
        <taxon>Pelagomonadaceae</taxon>
        <taxon>Pelagomonas</taxon>
    </lineage>
</organism>
<proteinExistence type="inferred from homology"/>
<dbReference type="Proteomes" id="UP000789595">
    <property type="component" value="Unassembled WGS sequence"/>
</dbReference>
<dbReference type="PANTHER" id="PTHR21649">
    <property type="entry name" value="CHLOROPHYLL A/B BINDING PROTEIN"/>
    <property type="match status" value="1"/>
</dbReference>
<dbReference type="SUPFAM" id="SSF103511">
    <property type="entry name" value="Chlorophyll a-b binding protein"/>
    <property type="match status" value="1"/>
</dbReference>
<evidence type="ECO:0000313" key="9">
    <source>
        <dbReference type="EMBL" id="CAE0700405.1"/>
    </source>
</evidence>
<comment type="function">
    <text evidence="1">The light-harvesting complex (LHC) functions as a light receptor, it captures and delivers excitation energy to photosystems with which it is closely associated. Energy is transferred from the carotenoid and chlorophyll C (or B) to chlorophyll A and the photosynthetic reaction centers where it is used to synthesize ATP and reducing power.</text>
</comment>
<keyword evidence="8" id="KW-0732">Signal</keyword>
<evidence type="ECO:0000256" key="2">
    <source>
        <dbReference type="ARBA" id="ARBA00004229"/>
    </source>
</evidence>
<comment type="similarity">
    <text evidence="3">Belongs to the fucoxanthin chlorophyll protein family.</text>
</comment>
<dbReference type="AlphaFoldDB" id="A0A7S4E9Y2"/>
<feature type="binding site" evidence="7">
    <location>
        <position position="213"/>
    </location>
    <ligand>
        <name>chlorophyll a</name>
        <dbReference type="ChEBI" id="CHEBI:58416"/>
        <label>1</label>
    </ligand>
</feature>
<comment type="subcellular location">
    <subcellularLocation>
        <location evidence="2">Plastid</location>
        <location evidence="2">Chloroplast</location>
    </subcellularLocation>
</comment>
<feature type="binding site" evidence="7">
    <location>
        <position position="88"/>
    </location>
    <ligand>
        <name>chlorophyll a</name>
        <dbReference type="ChEBI" id="CHEBI:58416"/>
        <label>1</label>
    </ligand>
</feature>
<evidence type="ECO:0000256" key="7">
    <source>
        <dbReference type="PIRSR" id="PIRSR601344-1"/>
    </source>
</evidence>
<keyword evidence="7" id="KW-0157">Chromophore</keyword>
<evidence type="ECO:0000256" key="3">
    <source>
        <dbReference type="ARBA" id="ARBA00005933"/>
    </source>
</evidence>
<dbReference type="Pfam" id="PF00504">
    <property type="entry name" value="Chloroa_b-bind"/>
    <property type="match status" value="1"/>
</dbReference>
<evidence type="ECO:0000256" key="8">
    <source>
        <dbReference type="SAM" id="SignalP"/>
    </source>
</evidence>
<keyword evidence="6" id="KW-0934">Plastid</keyword>
<evidence type="ECO:0000256" key="4">
    <source>
        <dbReference type="ARBA" id="ARBA00022528"/>
    </source>
</evidence>
<dbReference type="GO" id="GO:0016020">
    <property type="term" value="C:membrane"/>
    <property type="evidence" value="ECO:0007669"/>
    <property type="project" value="InterPro"/>
</dbReference>
<feature type="binding site" description="axial binding residue" evidence="7">
    <location>
        <position position="90"/>
    </location>
    <ligand>
        <name>chlorophyll b</name>
        <dbReference type="ChEBI" id="CHEBI:61721"/>
        <label>1</label>
    </ligand>
    <ligandPart>
        <name>Mg</name>
        <dbReference type="ChEBI" id="CHEBI:25107"/>
    </ligandPart>
</feature>
<name>A0A7S4E9Y2_9STRA</name>
<dbReference type="GO" id="GO:0009765">
    <property type="term" value="P:photosynthesis, light harvesting"/>
    <property type="evidence" value="ECO:0007669"/>
    <property type="project" value="InterPro"/>
</dbReference>
<evidence type="ECO:0000256" key="1">
    <source>
        <dbReference type="ARBA" id="ARBA00004022"/>
    </source>
</evidence>
<feature type="chain" id="PRO_5036404048" description="Plastid light harvesting protein" evidence="8">
    <location>
        <begin position="16"/>
        <end position="266"/>
    </location>
</feature>
<dbReference type="OrthoDB" id="191071at2759"/>
<dbReference type="InterPro" id="IPR022796">
    <property type="entry name" value="Chloroa_b-bind"/>
</dbReference>
<evidence type="ECO:0000313" key="11">
    <source>
        <dbReference type="Proteomes" id="UP000789595"/>
    </source>
</evidence>
<dbReference type="EMBL" id="CAKKNE010000002">
    <property type="protein sequence ID" value="CAH0369677.1"/>
    <property type="molecule type" value="Genomic_DNA"/>
</dbReference>
<feature type="binding site" description="axial binding residue" evidence="7">
    <location>
        <position position="169"/>
    </location>
    <ligand>
        <name>chlorophyll b</name>
        <dbReference type="ChEBI" id="CHEBI:61721"/>
        <label>1</label>
    </ligand>
    <ligandPart>
        <name>Mg</name>
        <dbReference type="ChEBI" id="CHEBI:25107"/>
    </ligandPart>
</feature>
<evidence type="ECO:0000313" key="10">
    <source>
        <dbReference type="EMBL" id="CAH0369677.1"/>
    </source>
</evidence>
<dbReference type="EMBL" id="HBIW01018403">
    <property type="protein sequence ID" value="CAE0700405.1"/>
    <property type="molecule type" value="Transcribed_RNA"/>
</dbReference>
<dbReference type="Gene3D" id="1.10.3460.10">
    <property type="entry name" value="Chlorophyll a/b binding protein domain"/>
    <property type="match status" value="1"/>
</dbReference>
<feature type="signal peptide" evidence="8">
    <location>
        <begin position="1"/>
        <end position="15"/>
    </location>
</feature>